<sequence length="38" mass="4522">MFDEFFYRRRKNKGMLILMIALLIMGAGLFALGFLYLF</sequence>
<accession>A0AA48MC67</accession>
<protein>
    <submittedName>
        <fullName evidence="2">ABC transporter permease</fullName>
    </submittedName>
</protein>
<evidence type="ECO:0000313" key="2">
    <source>
        <dbReference type="EMBL" id="CAJ1003550.1"/>
    </source>
</evidence>
<feature type="transmembrane region" description="Helical" evidence="1">
    <location>
        <begin position="16"/>
        <end position="37"/>
    </location>
</feature>
<organism evidence="2 3">
    <name type="scientific">Brevibacillus aydinogluensis</name>
    <dbReference type="NCBI Taxonomy" id="927786"/>
    <lineage>
        <taxon>Bacteria</taxon>
        <taxon>Bacillati</taxon>
        <taxon>Bacillota</taxon>
        <taxon>Bacilli</taxon>
        <taxon>Bacillales</taxon>
        <taxon>Paenibacillaceae</taxon>
        <taxon>Brevibacillus</taxon>
    </lineage>
</organism>
<keyword evidence="1" id="KW-1133">Transmembrane helix</keyword>
<keyword evidence="1" id="KW-0812">Transmembrane</keyword>
<evidence type="ECO:0000256" key="1">
    <source>
        <dbReference type="SAM" id="Phobius"/>
    </source>
</evidence>
<name>A0AA48MC67_9BACL</name>
<reference evidence="2" key="1">
    <citation type="submission" date="2023-07" db="EMBL/GenBank/DDBJ databases">
        <authorList>
            <person name="Ivanov I."/>
            <person name="Teneva D."/>
            <person name="Stoikov I."/>
        </authorList>
    </citation>
    <scope>NUCLEOTIDE SEQUENCE</scope>
    <source>
        <strain evidence="2">4475</strain>
    </source>
</reference>
<keyword evidence="3" id="KW-1185">Reference proteome</keyword>
<dbReference type="KEGG" id="bayd:BSPP4475_14615"/>
<dbReference type="Proteomes" id="UP001189619">
    <property type="component" value="Chromosome"/>
</dbReference>
<dbReference type="AlphaFoldDB" id="A0AA48MC67"/>
<proteinExistence type="predicted"/>
<keyword evidence="1" id="KW-0472">Membrane</keyword>
<dbReference type="EMBL" id="OY569118">
    <property type="protein sequence ID" value="CAJ1003550.1"/>
    <property type="molecule type" value="Genomic_DNA"/>
</dbReference>
<evidence type="ECO:0000313" key="3">
    <source>
        <dbReference type="Proteomes" id="UP001189619"/>
    </source>
</evidence>
<gene>
    <name evidence="2" type="ORF">BSPP4475_14615</name>
</gene>